<dbReference type="Gene3D" id="1.10.30.50">
    <property type="match status" value="1"/>
</dbReference>
<dbReference type="GO" id="GO:0008270">
    <property type="term" value="F:zinc ion binding"/>
    <property type="evidence" value="ECO:0007669"/>
    <property type="project" value="InterPro"/>
</dbReference>
<keyword evidence="1" id="KW-0812">Transmembrane</keyword>
<dbReference type="SMART" id="SM00507">
    <property type="entry name" value="HNHc"/>
    <property type="match status" value="1"/>
</dbReference>
<dbReference type="EMBL" id="CP028858">
    <property type="protein sequence ID" value="AWB28647.1"/>
    <property type="molecule type" value="Genomic_DNA"/>
</dbReference>
<dbReference type="Gene3D" id="2.40.50.140">
    <property type="entry name" value="Nucleic acid-binding proteins"/>
    <property type="match status" value="1"/>
</dbReference>
<organism evidence="3 4">
    <name type="scientific">Halococcoides cellulosivorans</name>
    <dbReference type="NCBI Taxonomy" id="1679096"/>
    <lineage>
        <taxon>Archaea</taxon>
        <taxon>Methanobacteriati</taxon>
        <taxon>Methanobacteriota</taxon>
        <taxon>Stenosarchaea group</taxon>
        <taxon>Halobacteria</taxon>
        <taxon>Halobacteriales</taxon>
        <taxon>Haloarculaceae</taxon>
        <taxon>Halococcoides</taxon>
    </lineage>
</organism>
<feature type="domain" description="HNH nuclease" evidence="2">
    <location>
        <begin position="1"/>
        <end position="51"/>
    </location>
</feature>
<keyword evidence="3" id="KW-0255">Endonuclease</keyword>
<dbReference type="GO" id="GO:0004519">
    <property type="term" value="F:endonuclease activity"/>
    <property type="evidence" value="ECO:0007669"/>
    <property type="project" value="UniProtKB-KW"/>
</dbReference>
<dbReference type="GO" id="GO:0003676">
    <property type="term" value="F:nucleic acid binding"/>
    <property type="evidence" value="ECO:0007669"/>
    <property type="project" value="InterPro"/>
</dbReference>
<evidence type="ECO:0000256" key="1">
    <source>
        <dbReference type="SAM" id="Phobius"/>
    </source>
</evidence>
<keyword evidence="3" id="KW-0378">Hydrolase</keyword>
<keyword evidence="1" id="KW-0472">Membrane</keyword>
<keyword evidence="1" id="KW-1133">Transmembrane helix</keyword>
<reference evidence="3 4" key="1">
    <citation type="submission" date="2018-04" db="EMBL/GenBank/DDBJ databases">
        <title>Halococcoides cellulosivorans gen. nov., sp. nov., an extremely halophilic cellulose-utilizing haloarchaeon from hypersaline lakes.</title>
        <authorList>
            <person name="Sorokin D.Y."/>
            <person name="Toshchakov S.V."/>
            <person name="Samarov N.I."/>
            <person name="Korzhenkov A."/>
            <person name="Kublanov I.V."/>
        </authorList>
    </citation>
    <scope>NUCLEOTIDE SEQUENCE [LARGE SCALE GENOMIC DNA]</scope>
    <source>
        <strain evidence="3 4">HArcel1</strain>
    </source>
</reference>
<evidence type="ECO:0000313" key="4">
    <source>
        <dbReference type="Proteomes" id="UP000244727"/>
    </source>
</evidence>
<dbReference type="KEGG" id="harc:HARCEL1_05510"/>
<gene>
    <name evidence="3" type="ORF">HARCEL1_05510</name>
</gene>
<proteinExistence type="predicted"/>
<dbReference type="InterPro" id="IPR002711">
    <property type="entry name" value="HNH"/>
</dbReference>
<evidence type="ECO:0000259" key="2">
    <source>
        <dbReference type="SMART" id="SM00507"/>
    </source>
</evidence>
<dbReference type="Proteomes" id="UP000244727">
    <property type="component" value="Chromosome"/>
</dbReference>
<name>A0A2R4X4D0_9EURY</name>
<protein>
    <submittedName>
        <fullName evidence="3">HNH endonuclease</fullName>
    </submittedName>
</protein>
<dbReference type="InterPro" id="IPR003615">
    <property type="entry name" value="HNH_nuc"/>
</dbReference>
<keyword evidence="3" id="KW-0540">Nuclease</keyword>
<sequence length="202" mass="22807">MERDQFTCQSCGLKSTRIERVPFDIDHIVPKSEGGTHALENLQTLCPVCHAEKHPDVDRLQRRARQFRQRNRPSTLFRAIAVLTVLPALLGLHRPAGTLDRYGRRIAVDRVEHAVGSAEGSDVTVEVMPTELWTADDASVQQLGRLRDLNGTGSTVRFVAWAGNDLPRMERDHQYRLFGARVDTYEGHDQLVLDSLTDIEQL</sequence>
<dbReference type="Pfam" id="PF01844">
    <property type="entry name" value="HNH"/>
    <property type="match status" value="1"/>
</dbReference>
<keyword evidence="4" id="KW-1185">Reference proteome</keyword>
<evidence type="ECO:0000313" key="3">
    <source>
        <dbReference type="EMBL" id="AWB28647.1"/>
    </source>
</evidence>
<dbReference type="InterPro" id="IPR012340">
    <property type="entry name" value="NA-bd_OB-fold"/>
</dbReference>
<accession>A0A2R4X4D0</accession>
<dbReference type="AlphaFoldDB" id="A0A2R4X4D0"/>
<feature type="transmembrane region" description="Helical" evidence="1">
    <location>
        <begin position="75"/>
        <end position="92"/>
    </location>
</feature>
<dbReference type="CDD" id="cd00085">
    <property type="entry name" value="HNHc"/>
    <property type="match status" value="1"/>
</dbReference>